<evidence type="ECO:0000256" key="2">
    <source>
        <dbReference type="ARBA" id="ARBA00010487"/>
    </source>
</evidence>
<evidence type="ECO:0000256" key="1">
    <source>
        <dbReference type="ARBA" id="ARBA00004141"/>
    </source>
</evidence>
<dbReference type="PANTHER" id="PTHR21355">
    <property type="entry name" value="G-PROTEIN COUPLED RECEPTOR-ASSOCIATED PROTEIN LMBRD2"/>
    <property type="match status" value="1"/>
</dbReference>
<dbReference type="STRING" id="1382522.W6MIP1"/>
<feature type="transmembrane region" description="Helical" evidence="7">
    <location>
        <begin position="202"/>
        <end position="219"/>
    </location>
</feature>
<name>W6MIP1_9ASCO</name>
<feature type="transmembrane region" description="Helical" evidence="7">
    <location>
        <begin position="563"/>
        <end position="590"/>
    </location>
</feature>
<dbReference type="HOGENOM" id="CLU_016542_0_0_1"/>
<evidence type="ECO:0000256" key="4">
    <source>
        <dbReference type="ARBA" id="ARBA00022989"/>
    </source>
</evidence>
<reference evidence="8" key="2">
    <citation type="submission" date="2014-02" db="EMBL/GenBank/DDBJ databases">
        <title>Complete DNA sequence of /Kuraishia capsulata/ illustrates novel genomic features among budding yeasts (/Saccharomycotina/).</title>
        <authorList>
            <person name="Morales L."/>
            <person name="Noel B."/>
            <person name="Porcel B."/>
            <person name="Marcet-Houben M."/>
            <person name="Hullo M-F."/>
            <person name="Sacerdot C."/>
            <person name="Tekaia F."/>
            <person name="Leh-Louis V."/>
            <person name="Despons L."/>
            <person name="Khanna V."/>
            <person name="Aury J-M."/>
            <person name="Barbe V."/>
            <person name="Couloux A."/>
            <person name="Labadie K."/>
            <person name="Pelletier E."/>
            <person name="Souciet J-L."/>
            <person name="Boekhout T."/>
            <person name="Gabaldon T."/>
            <person name="Wincker P."/>
            <person name="Dujon B."/>
        </authorList>
    </citation>
    <scope>NUCLEOTIDE SEQUENCE</scope>
    <source>
        <strain evidence="8">CBS 1993</strain>
    </source>
</reference>
<feature type="transmembrane region" description="Helical" evidence="7">
    <location>
        <begin position="519"/>
        <end position="543"/>
    </location>
</feature>
<evidence type="ECO:0000256" key="6">
    <source>
        <dbReference type="SAM" id="MobiDB-lite"/>
    </source>
</evidence>
<dbReference type="PANTHER" id="PTHR21355:SF0">
    <property type="entry name" value="G-PROTEIN COUPLED RECEPTOR-ASSOCIATED PROTEIN LMBRD2"/>
    <property type="match status" value="1"/>
</dbReference>
<keyword evidence="4 7" id="KW-1133">Transmembrane helix</keyword>
<dbReference type="AlphaFoldDB" id="W6MIP1"/>
<comment type="similarity">
    <text evidence="2">Belongs to the LIMR family.</text>
</comment>
<dbReference type="RefSeq" id="XP_022458011.1">
    <property type="nucleotide sequence ID" value="XM_022604206.1"/>
</dbReference>
<reference evidence="8" key="1">
    <citation type="submission" date="2013-12" db="EMBL/GenBank/DDBJ databases">
        <authorList>
            <person name="Genoscope - CEA"/>
        </authorList>
    </citation>
    <scope>NUCLEOTIDE SEQUENCE</scope>
    <source>
        <strain evidence="8">CBS 1993</strain>
    </source>
</reference>
<keyword evidence="9" id="KW-1185">Reference proteome</keyword>
<evidence type="ECO:0000256" key="5">
    <source>
        <dbReference type="ARBA" id="ARBA00023136"/>
    </source>
</evidence>
<evidence type="ECO:0000256" key="7">
    <source>
        <dbReference type="SAM" id="Phobius"/>
    </source>
</evidence>
<dbReference type="EMBL" id="HG793126">
    <property type="protein sequence ID" value="CDK26001.1"/>
    <property type="molecule type" value="Genomic_DNA"/>
</dbReference>
<dbReference type="OrthoDB" id="203099at2759"/>
<comment type="subcellular location">
    <subcellularLocation>
        <location evidence="1">Membrane</location>
        <topology evidence="1">Multi-pass membrane protein</topology>
    </subcellularLocation>
</comment>
<feature type="region of interest" description="Disordered" evidence="6">
    <location>
        <begin position="694"/>
        <end position="732"/>
    </location>
</feature>
<dbReference type="GO" id="GO:0016020">
    <property type="term" value="C:membrane"/>
    <property type="evidence" value="ECO:0007669"/>
    <property type="project" value="UniProtKB-SubCell"/>
</dbReference>
<gene>
    <name evidence="8" type="ORF">KUCA_T00001972001</name>
</gene>
<dbReference type="InterPro" id="IPR006876">
    <property type="entry name" value="LMBR1-like_membr_prot"/>
</dbReference>
<sequence>MFICIIENQVFQVLTDYCQLIVQLSRRKMRFTFVSPPLISTVSHISRPTRAFSTQFSTPALLFLEEKALEMWWVVLTFLVLTLLLSAFCLNIFIRLRSQPLYLSATLVLSLFLPLSIIFILPIDLISTSIDNSRSSGVSLQGNQSSIFYLDPRIVIILWRVNYWTTFVLTWVILPFLQSWFSSGYHKVRDRLKDALVDVLKFQLLMLVCAVAFLVYLLFAHRDWLSFTTLKSLVITVSHLYALVIALWLMAHGLVAIPREKYLHSGFYESRLFGAYCALPSTKERYDDAKFEFRECCGKVCTLRQLQDSNLDFRDWIIDLVNQVPDQFVPSSSHVGFAYSGERLTAADLSAKKMNQLTTEFQRKKNRLDTEYIHFQNAVDEIIKLEDKVNAQLLKELNPRLTPSSAWGGFLVRHPRLSYMLSQYWNPWFGRFTALCLAGLSVIVVESEVLHGTKASLINLVINGLTKNSVRNHSTAISQIFMACLVTLSYMLLSAMFSLSKIRVFNMYHLSPHQSSDPVSATFFLTYAARLTIPLSYNFLMLLSTDFTLDSGFQKFLGNSIKLIPAGAFLNSLLPRLILIPLLLSFLNVWDRMKKWFKGTFLFEQFFDEFDYDEDTQTRLLSRTNEQTADPERLTSAPIIGTPSNAREAALVQEAKNIVQRELHGQTSVIPSSTSGTGIDSRVITSAPRPFQLSTTRQVSSPFRSKRSLSRSSSMQWGEEPGVGNRVFGGQDPEYVRSEEGADAPLTFGQRVSSALSNVFGRKNNSAGAFELGRRGSTSTMASSANDFSMGSRADYETDNRLLRDEEILNIDDEEEEDERLML</sequence>
<feature type="transmembrane region" description="Helical" evidence="7">
    <location>
        <begin position="101"/>
        <end position="123"/>
    </location>
</feature>
<feature type="transmembrane region" description="Helical" evidence="7">
    <location>
        <begin position="428"/>
        <end position="445"/>
    </location>
</feature>
<organism evidence="8 9">
    <name type="scientific">Kuraishia capsulata CBS 1993</name>
    <dbReference type="NCBI Taxonomy" id="1382522"/>
    <lineage>
        <taxon>Eukaryota</taxon>
        <taxon>Fungi</taxon>
        <taxon>Dikarya</taxon>
        <taxon>Ascomycota</taxon>
        <taxon>Saccharomycotina</taxon>
        <taxon>Pichiomycetes</taxon>
        <taxon>Pichiales</taxon>
        <taxon>Pichiaceae</taxon>
        <taxon>Kuraishia</taxon>
    </lineage>
</organism>
<evidence type="ECO:0000313" key="9">
    <source>
        <dbReference type="Proteomes" id="UP000019384"/>
    </source>
</evidence>
<dbReference type="Proteomes" id="UP000019384">
    <property type="component" value="Unassembled WGS sequence"/>
</dbReference>
<dbReference type="InterPro" id="IPR051584">
    <property type="entry name" value="GPCR-associated_LMBR1"/>
</dbReference>
<evidence type="ECO:0000256" key="3">
    <source>
        <dbReference type="ARBA" id="ARBA00022692"/>
    </source>
</evidence>
<keyword evidence="3 7" id="KW-0812">Transmembrane</keyword>
<dbReference type="Pfam" id="PF04791">
    <property type="entry name" value="LMBR1"/>
    <property type="match status" value="1"/>
</dbReference>
<protein>
    <recommendedName>
        <fullName evidence="10">LMBR1 domain-containing protein</fullName>
    </recommendedName>
</protein>
<keyword evidence="5 7" id="KW-0472">Membrane</keyword>
<feature type="transmembrane region" description="Helical" evidence="7">
    <location>
        <begin position="71"/>
        <end position="94"/>
    </location>
</feature>
<proteinExistence type="inferred from homology"/>
<evidence type="ECO:0000313" key="8">
    <source>
        <dbReference type="EMBL" id="CDK26001.1"/>
    </source>
</evidence>
<feature type="transmembrane region" description="Helical" evidence="7">
    <location>
        <begin position="161"/>
        <end position="181"/>
    </location>
</feature>
<feature type="transmembrane region" description="Helical" evidence="7">
    <location>
        <begin position="239"/>
        <end position="257"/>
    </location>
</feature>
<evidence type="ECO:0008006" key="10">
    <source>
        <dbReference type="Google" id="ProtNLM"/>
    </source>
</evidence>
<accession>W6MIP1</accession>
<feature type="transmembrane region" description="Helical" evidence="7">
    <location>
        <begin position="476"/>
        <end position="499"/>
    </location>
</feature>
<dbReference type="GeneID" id="34519399"/>